<dbReference type="InterPro" id="IPR042651">
    <property type="entry name" value="Rgs22"/>
</dbReference>
<feature type="region of interest" description="Disordered" evidence="1">
    <location>
        <begin position="244"/>
        <end position="266"/>
    </location>
</feature>
<dbReference type="GO" id="GO:0009966">
    <property type="term" value="P:regulation of signal transduction"/>
    <property type="evidence" value="ECO:0007669"/>
    <property type="project" value="InterPro"/>
</dbReference>
<name>A0A813TMB8_9BILA</name>
<evidence type="ECO:0000313" key="4">
    <source>
        <dbReference type="Proteomes" id="UP000663879"/>
    </source>
</evidence>
<dbReference type="Pfam" id="PF00615">
    <property type="entry name" value="RGS"/>
    <property type="match status" value="1"/>
</dbReference>
<dbReference type="OrthoDB" id="10013157at2759"/>
<dbReference type="PROSITE" id="PS50132">
    <property type="entry name" value="RGS"/>
    <property type="match status" value="2"/>
</dbReference>
<dbReference type="GO" id="GO:0001965">
    <property type="term" value="F:G-protein alpha-subunit binding"/>
    <property type="evidence" value="ECO:0007669"/>
    <property type="project" value="InterPro"/>
</dbReference>
<dbReference type="SUPFAM" id="SSF48097">
    <property type="entry name" value="Regulator of G-protein signaling, RGS"/>
    <property type="match status" value="1"/>
</dbReference>
<keyword evidence="4" id="KW-1185">Reference proteome</keyword>
<proteinExistence type="predicted"/>
<feature type="compositionally biased region" description="Basic and acidic residues" evidence="1">
    <location>
        <begin position="249"/>
        <end position="261"/>
    </location>
</feature>
<sequence>MMVKLIVLYSKVKQALLADKDAGGPFLRYISGNCPESLPLILFWYDVCDFNNSEAIGYDKNSRLQHAWAIYNNYLSSTARFNIGISNEISEEARKSLQKQSYSEENLSNEIDVNLFQPVMEQIVPYLENTWTLFIKDDVSTYTEARLSTLIKEDENDENRLIESIREPEMRIEDDQIFITRAAVIDFLINKDKPKIEEKNKKKVLTEEEKRERAQRIKQMENERKKALKAAAKRAKVNKLSVVDEEKDDVQKSSDSNEKSERRSRKGISFVTDRSTLFEKLFSNKNMMQLFRKYFFDHGQKDLLNKFNAVTEARQYLDHDEPQKKNAIANIMMRLYLDPNSKKSLLPLSDRLKQKLKSETPSDYRGLNRPKTPFMNGLIREFRNVLEESFQKFCEQYSVDYNVGSAEEFAMLTQSELLTLMGDSYNPKDFDFDEEKGEGKSIPTREDRNEFSKMLYEWSIGRSPEKLYGFFAHLGEHGRKDGFPFLEKDLFFCIDSIRLKEINGDDVLKQKSQVIIDLYLDSQIPPSCQIDVSFETNQKLLKSAAKIVQGNHSAADLAVFDEVRTNLYKDLLPYWAGFKSIHKEGISFGETKQEKMLKERLDEFLIAKNPSPSDFRLPPISPQPMVLTPNLTNYRQNTSISQNLNIVFSIATGIKFKDEKALNSNPGRSSITNSNDRRNSNTLQQIIIR</sequence>
<dbReference type="InterPro" id="IPR044926">
    <property type="entry name" value="RGS_subdomain_2"/>
</dbReference>
<gene>
    <name evidence="3" type="ORF">OXX778_LOCUS7166</name>
</gene>
<evidence type="ECO:0000256" key="1">
    <source>
        <dbReference type="SAM" id="MobiDB-lite"/>
    </source>
</evidence>
<evidence type="ECO:0000313" key="3">
    <source>
        <dbReference type="EMBL" id="CAF0815000.1"/>
    </source>
</evidence>
<dbReference type="GO" id="GO:0005737">
    <property type="term" value="C:cytoplasm"/>
    <property type="evidence" value="ECO:0007669"/>
    <property type="project" value="TreeGrafter"/>
</dbReference>
<dbReference type="PANTHER" id="PTHR46583">
    <property type="entry name" value="REGULATOR OF G-PROTEIN SIGNALING 22"/>
    <property type="match status" value="1"/>
</dbReference>
<feature type="domain" description="RGS" evidence="2">
    <location>
        <begin position="26"/>
        <end position="129"/>
    </location>
</feature>
<dbReference type="InterPro" id="IPR016137">
    <property type="entry name" value="RGS"/>
</dbReference>
<dbReference type="InterPro" id="IPR036305">
    <property type="entry name" value="RGS_sf"/>
</dbReference>
<dbReference type="GO" id="GO:0005634">
    <property type="term" value="C:nucleus"/>
    <property type="evidence" value="ECO:0007669"/>
    <property type="project" value="TreeGrafter"/>
</dbReference>
<comment type="caution">
    <text evidence="3">The sequence shown here is derived from an EMBL/GenBank/DDBJ whole genome shotgun (WGS) entry which is preliminary data.</text>
</comment>
<dbReference type="Proteomes" id="UP000663879">
    <property type="component" value="Unassembled WGS sequence"/>
</dbReference>
<dbReference type="PANTHER" id="PTHR46583:SF2">
    <property type="entry name" value="RGS DOMAIN-CONTAINING PROTEIN"/>
    <property type="match status" value="1"/>
</dbReference>
<reference evidence="3" key="1">
    <citation type="submission" date="2021-02" db="EMBL/GenBank/DDBJ databases">
        <authorList>
            <person name="Nowell W R."/>
        </authorList>
    </citation>
    <scope>NUCLEOTIDE SEQUENCE</scope>
    <source>
        <strain evidence="3">Ploen Becks lab</strain>
    </source>
</reference>
<feature type="region of interest" description="Disordered" evidence="1">
    <location>
        <begin position="662"/>
        <end position="689"/>
    </location>
</feature>
<organism evidence="3 4">
    <name type="scientific">Brachionus calyciflorus</name>
    <dbReference type="NCBI Taxonomy" id="104777"/>
    <lineage>
        <taxon>Eukaryota</taxon>
        <taxon>Metazoa</taxon>
        <taxon>Spiralia</taxon>
        <taxon>Gnathifera</taxon>
        <taxon>Rotifera</taxon>
        <taxon>Eurotatoria</taxon>
        <taxon>Monogononta</taxon>
        <taxon>Pseudotrocha</taxon>
        <taxon>Ploima</taxon>
        <taxon>Brachionidae</taxon>
        <taxon>Brachionus</taxon>
    </lineage>
</organism>
<dbReference type="Gene3D" id="1.10.167.10">
    <property type="entry name" value="Regulator of G-protein Signalling 4, domain 2"/>
    <property type="match status" value="3"/>
</dbReference>
<evidence type="ECO:0000259" key="2">
    <source>
        <dbReference type="PROSITE" id="PS50132"/>
    </source>
</evidence>
<protein>
    <recommendedName>
        <fullName evidence="2">RGS domain-containing protein</fullName>
    </recommendedName>
</protein>
<dbReference type="AlphaFoldDB" id="A0A813TMB8"/>
<dbReference type="EMBL" id="CAJNOC010000898">
    <property type="protein sequence ID" value="CAF0815000.1"/>
    <property type="molecule type" value="Genomic_DNA"/>
</dbReference>
<accession>A0A813TMB8</accession>
<feature type="domain" description="RGS" evidence="2">
    <location>
        <begin position="277"/>
        <end position="395"/>
    </location>
</feature>